<keyword evidence="3" id="KW-1185">Reference proteome</keyword>
<evidence type="ECO:0000313" key="2">
    <source>
        <dbReference type="EMBL" id="MCP2314372.1"/>
    </source>
</evidence>
<dbReference type="PROSITE" id="PS50075">
    <property type="entry name" value="CARRIER"/>
    <property type="match status" value="1"/>
</dbReference>
<dbReference type="Pfam" id="PF00550">
    <property type="entry name" value="PP-binding"/>
    <property type="match status" value="1"/>
</dbReference>
<proteinExistence type="predicted"/>
<dbReference type="SUPFAM" id="SSF47336">
    <property type="entry name" value="ACP-like"/>
    <property type="match status" value="1"/>
</dbReference>
<sequence>MDTTGLDTTGLDTTVLNTTGVDTDRAARTAQIRDVAATVFSADPAAIEAAGDFEHDLDADSLLAVEFVVELEKLFGVPLHVNQIPRLMAGLDSAYEVLAETAGW</sequence>
<comment type="caution">
    <text evidence="2">The sequence shown here is derived from an EMBL/GenBank/DDBJ whole genome shotgun (WGS) entry which is preliminary data.</text>
</comment>
<accession>A0ABT1JA97</accession>
<organism evidence="2 3">
    <name type="scientific">Kitasatospora paracochleata</name>
    <dbReference type="NCBI Taxonomy" id="58354"/>
    <lineage>
        <taxon>Bacteria</taxon>
        <taxon>Bacillati</taxon>
        <taxon>Actinomycetota</taxon>
        <taxon>Actinomycetes</taxon>
        <taxon>Kitasatosporales</taxon>
        <taxon>Streptomycetaceae</taxon>
        <taxon>Kitasatospora</taxon>
    </lineage>
</organism>
<dbReference type="InterPro" id="IPR036736">
    <property type="entry name" value="ACP-like_sf"/>
</dbReference>
<evidence type="ECO:0000259" key="1">
    <source>
        <dbReference type="PROSITE" id="PS50075"/>
    </source>
</evidence>
<evidence type="ECO:0000313" key="3">
    <source>
        <dbReference type="Proteomes" id="UP001206483"/>
    </source>
</evidence>
<dbReference type="Gene3D" id="1.10.1200.10">
    <property type="entry name" value="ACP-like"/>
    <property type="match status" value="1"/>
</dbReference>
<gene>
    <name evidence="2" type="ORF">FHR36_007573</name>
</gene>
<reference evidence="2 3" key="1">
    <citation type="submission" date="2022-06" db="EMBL/GenBank/DDBJ databases">
        <title>Sequencing the genomes of 1000 actinobacteria strains.</title>
        <authorList>
            <person name="Klenk H.-P."/>
        </authorList>
    </citation>
    <scope>NUCLEOTIDE SEQUENCE [LARGE SCALE GENOMIC DNA]</scope>
    <source>
        <strain evidence="2 3">DSM 41656</strain>
    </source>
</reference>
<protein>
    <submittedName>
        <fullName evidence="2">Acyl carrier protein</fullName>
    </submittedName>
</protein>
<dbReference type="EMBL" id="JAMZDX010000009">
    <property type="protein sequence ID" value="MCP2314372.1"/>
    <property type="molecule type" value="Genomic_DNA"/>
</dbReference>
<dbReference type="Proteomes" id="UP001206483">
    <property type="component" value="Unassembled WGS sequence"/>
</dbReference>
<feature type="domain" description="Carrier" evidence="1">
    <location>
        <begin position="23"/>
        <end position="104"/>
    </location>
</feature>
<dbReference type="InterPro" id="IPR009081">
    <property type="entry name" value="PP-bd_ACP"/>
</dbReference>
<name>A0ABT1JA97_9ACTN</name>
<dbReference type="RefSeq" id="WP_253804690.1">
    <property type="nucleotide sequence ID" value="NZ_BAAAUB010000092.1"/>
</dbReference>